<dbReference type="SUPFAM" id="SSF53474">
    <property type="entry name" value="alpha/beta-Hydrolases"/>
    <property type="match status" value="1"/>
</dbReference>
<evidence type="ECO:0008006" key="4">
    <source>
        <dbReference type="Google" id="ProtNLM"/>
    </source>
</evidence>
<dbReference type="RefSeq" id="WP_143313256.1">
    <property type="nucleotide sequence ID" value="NZ_FUWZ01000007.1"/>
</dbReference>
<dbReference type="AlphaFoldDB" id="A0A1T4U015"/>
<keyword evidence="1" id="KW-0732">Signal</keyword>
<evidence type="ECO:0000313" key="2">
    <source>
        <dbReference type="EMBL" id="SKA46013.1"/>
    </source>
</evidence>
<dbReference type="Gene3D" id="3.40.50.1820">
    <property type="entry name" value="alpha/beta hydrolase"/>
    <property type="match status" value="1"/>
</dbReference>
<proteinExistence type="predicted"/>
<dbReference type="STRING" id="634771.SAMN04488128_107169"/>
<evidence type="ECO:0000256" key="1">
    <source>
        <dbReference type="SAM" id="SignalP"/>
    </source>
</evidence>
<keyword evidence="3" id="KW-1185">Reference proteome</keyword>
<dbReference type="Proteomes" id="UP000190367">
    <property type="component" value="Unassembled WGS sequence"/>
</dbReference>
<gene>
    <name evidence="2" type="ORF">SAMN04488128_107169</name>
</gene>
<feature type="chain" id="PRO_5011961882" description="Alpha/beta hydrolase family protein" evidence="1">
    <location>
        <begin position="20"/>
        <end position="267"/>
    </location>
</feature>
<protein>
    <recommendedName>
        <fullName evidence="4">Alpha/beta hydrolase family protein</fullName>
    </recommendedName>
</protein>
<organism evidence="2 3">
    <name type="scientific">Chitinophaga eiseniae</name>
    <dbReference type="NCBI Taxonomy" id="634771"/>
    <lineage>
        <taxon>Bacteria</taxon>
        <taxon>Pseudomonadati</taxon>
        <taxon>Bacteroidota</taxon>
        <taxon>Chitinophagia</taxon>
        <taxon>Chitinophagales</taxon>
        <taxon>Chitinophagaceae</taxon>
        <taxon>Chitinophaga</taxon>
    </lineage>
</organism>
<dbReference type="OrthoDB" id="9805640at2"/>
<sequence>MYRRMMTLLGCLLTGIIAAGQQQYSPMRNIEVRIGPWQKRQALIYTPEENVPGKKYPLLVCFHGRSIAGKDLSKIFREGVTRQLKEGKKIEAVNKKDGQLYKFIVVAPLAESWSMAPQDVSNMLDDVIKNYPVDTTRMYLTGYSAGGWSVESAKTHERELSNRIAGCITMSAARIDPPYLKRYKLAADADIHTWYFAGNKDDYFLNNAKEAIDSIGKYKPRLNKLTVYQGAHCCWHSFYDPRYRENGMNIYEWLLQYQSYNAIKRKK</sequence>
<evidence type="ECO:0000313" key="3">
    <source>
        <dbReference type="Proteomes" id="UP000190367"/>
    </source>
</evidence>
<accession>A0A1T4U015</accession>
<reference evidence="3" key="1">
    <citation type="submission" date="2017-02" db="EMBL/GenBank/DDBJ databases">
        <authorList>
            <person name="Varghese N."/>
            <person name="Submissions S."/>
        </authorList>
    </citation>
    <scope>NUCLEOTIDE SEQUENCE [LARGE SCALE GENOMIC DNA]</scope>
    <source>
        <strain evidence="3">DSM 22224</strain>
    </source>
</reference>
<feature type="signal peptide" evidence="1">
    <location>
        <begin position="1"/>
        <end position="19"/>
    </location>
</feature>
<dbReference type="EMBL" id="FUWZ01000007">
    <property type="protein sequence ID" value="SKA46013.1"/>
    <property type="molecule type" value="Genomic_DNA"/>
</dbReference>
<name>A0A1T4U015_9BACT</name>
<dbReference type="InterPro" id="IPR029058">
    <property type="entry name" value="AB_hydrolase_fold"/>
</dbReference>